<evidence type="ECO:0000256" key="5">
    <source>
        <dbReference type="ARBA" id="ARBA00023274"/>
    </source>
</evidence>
<dbReference type="GO" id="GO:0006412">
    <property type="term" value="P:translation"/>
    <property type="evidence" value="ECO:0007669"/>
    <property type="project" value="UniProtKB-UniRule"/>
</dbReference>
<dbReference type="PANTHER" id="PTHR12220">
    <property type="entry name" value="50S/60S RIBOSOMAL PROTEIN L16"/>
    <property type="match status" value="1"/>
</dbReference>
<evidence type="ECO:0000256" key="8">
    <source>
        <dbReference type="RuleBase" id="RU004413"/>
    </source>
</evidence>
<name>F3YWN6_DESAF</name>
<evidence type="ECO:0000256" key="4">
    <source>
        <dbReference type="ARBA" id="ARBA00022980"/>
    </source>
</evidence>
<keyword evidence="3 7" id="KW-0699">rRNA-binding</keyword>
<feature type="region of interest" description="Disordered" evidence="10">
    <location>
        <begin position="1"/>
        <end position="22"/>
    </location>
</feature>
<keyword evidence="12" id="KW-1185">Reference proteome</keyword>
<dbReference type="NCBIfam" id="TIGR01164">
    <property type="entry name" value="rplP_bact"/>
    <property type="match status" value="1"/>
</dbReference>
<dbReference type="InterPro" id="IPR047873">
    <property type="entry name" value="Ribosomal_uL16"/>
</dbReference>
<dbReference type="Proteomes" id="UP000007844">
    <property type="component" value="Chromosome"/>
</dbReference>
<reference evidence="11 12" key="1">
    <citation type="journal article" date="2011" name="J. Bacteriol.">
        <title>Genome sequence of the mercury-methylating and pleomorphic Desulfovibrio africanus Strain Walvis Bay.</title>
        <authorList>
            <person name="Brown S.D."/>
            <person name="Wall J.D."/>
            <person name="Kucken A.M."/>
            <person name="Gilmour C.C."/>
            <person name="Podar M."/>
            <person name="Brandt C.C."/>
            <person name="Teshima H."/>
            <person name="Detter J.C."/>
            <person name="Han C.S."/>
            <person name="Land M.L."/>
            <person name="Lucas S."/>
            <person name="Han J."/>
            <person name="Pennacchio L."/>
            <person name="Nolan M."/>
            <person name="Pitluck S."/>
            <person name="Woyke T."/>
            <person name="Goodwin L."/>
            <person name="Palumbo A.V."/>
            <person name="Elias D.A."/>
        </authorList>
    </citation>
    <scope>NUCLEOTIDE SEQUENCE [LARGE SCALE GENOMIC DNA]</scope>
    <source>
        <strain evidence="11 12">Walvis Bay</strain>
    </source>
</reference>
<dbReference type="PANTHER" id="PTHR12220:SF13">
    <property type="entry name" value="LARGE RIBOSOMAL SUBUNIT PROTEIN UL16M"/>
    <property type="match status" value="1"/>
</dbReference>
<evidence type="ECO:0000313" key="12">
    <source>
        <dbReference type="Proteomes" id="UP000007844"/>
    </source>
</evidence>
<dbReference type="PRINTS" id="PR00060">
    <property type="entry name" value="RIBOSOMALL16"/>
</dbReference>
<protein>
    <recommendedName>
        <fullName evidence="6 7">Large ribosomal subunit protein uL16</fullName>
    </recommendedName>
</protein>
<dbReference type="InterPro" id="IPR020798">
    <property type="entry name" value="Ribosomal_uL16_CS"/>
</dbReference>
<comment type="function">
    <text evidence="7 9">Binds 23S rRNA and is also seen to make contacts with the A and possibly P site tRNAs.</text>
</comment>
<evidence type="ECO:0000313" key="11">
    <source>
        <dbReference type="EMBL" id="EGJ50529.1"/>
    </source>
</evidence>
<dbReference type="GO" id="GO:0000049">
    <property type="term" value="F:tRNA binding"/>
    <property type="evidence" value="ECO:0007669"/>
    <property type="project" value="UniProtKB-KW"/>
</dbReference>
<proteinExistence type="inferred from homology"/>
<dbReference type="AlphaFoldDB" id="F3YWN6"/>
<evidence type="ECO:0000256" key="6">
    <source>
        <dbReference type="ARBA" id="ARBA00035198"/>
    </source>
</evidence>
<comment type="similarity">
    <text evidence="1 7 8">Belongs to the universal ribosomal protein uL16 family.</text>
</comment>
<evidence type="ECO:0000256" key="1">
    <source>
        <dbReference type="ARBA" id="ARBA00008931"/>
    </source>
</evidence>
<dbReference type="HOGENOM" id="CLU_078858_2_1_7"/>
<evidence type="ECO:0000256" key="7">
    <source>
        <dbReference type="HAMAP-Rule" id="MF_01342"/>
    </source>
</evidence>
<feature type="compositionally biased region" description="Basic residues" evidence="10">
    <location>
        <begin position="1"/>
        <end position="17"/>
    </location>
</feature>
<evidence type="ECO:0000256" key="2">
    <source>
        <dbReference type="ARBA" id="ARBA00022555"/>
    </source>
</evidence>
<keyword evidence="2 7" id="KW-0820">tRNA-binding</keyword>
<dbReference type="InterPro" id="IPR016180">
    <property type="entry name" value="Ribosomal_uL16_dom"/>
</dbReference>
<dbReference type="GO" id="GO:0022625">
    <property type="term" value="C:cytosolic large ribosomal subunit"/>
    <property type="evidence" value="ECO:0007669"/>
    <property type="project" value="TreeGrafter"/>
</dbReference>
<dbReference type="FunFam" id="3.90.1170.10:FF:000001">
    <property type="entry name" value="50S ribosomal protein L16"/>
    <property type="match status" value="1"/>
</dbReference>
<gene>
    <name evidence="7" type="primary">rplP</name>
    <name evidence="11" type="ORF">Desaf_2201</name>
</gene>
<keyword evidence="7 9" id="KW-0694">RNA-binding</keyword>
<dbReference type="GO" id="GO:0003735">
    <property type="term" value="F:structural constituent of ribosome"/>
    <property type="evidence" value="ECO:0007669"/>
    <property type="project" value="InterPro"/>
</dbReference>
<accession>F3YWN6</accession>
<dbReference type="HAMAP" id="MF_01342">
    <property type="entry name" value="Ribosomal_uL16"/>
    <property type="match status" value="1"/>
</dbReference>
<keyword evidence="5 7" id="KW-0687">Ribonucleoprotein</keyword>
<dbReference type="STRING" id="690850.Desaf_2201"/>
<dbReference type="KEGG" id="daf:Desaf_2201"/>
<dbReference type="InterPro" id="IPR036920">
    <property type="entry name" value="Ribosomal_uL16_sf"/>
</dbReference>
<evidence type="ECO:0000256" key="10">
    <source>
        <dbReference type="SAM" id="MobiDB-lite"/>
    </source>
</evidence>
<keyword evidence="4 7" id="KW-0689">Ribosomal protein</keyword>
<dbReference type="SUPFAM" id="SSF54686">
    <property type="entry name" value="Ribosomal protein L16p/L10e"/>
    <property type="match status" value="1"/>
</dbReference>
<dbReference type="eggNOG" id="COG0197">
    <property type="taxonomic scope" value="Bacteria"/>
</dbReference>
<dbReference type="Pfam" id="PF00252">
    <property type="entry name" value="Ribosomal_L16"/>
    <property type="match status" value="1"/>
</dbReference>
<dbReference type="RefSeq" id="WP_005984448.1">
    <property type="nucleotide sequence ID" value="NC_016629.1"/>
</dbReference>
<sequence>MLSPKRVKFRKRQKGRLKGNATRGTEISFGDIGIKTLEHGKLTAQQIEAARVAIMRHIKRGGKVWIRIFPDAPITAKPAETRQGSGKGAPVGWVAPVRPGRVLYEVKGVALELAREALVRAQHKLPVKTAIVLKEGLGQ</sequence>
<dbReference type="Gene3D" id="3.90.1170.10">
    <property type="entry name" value="Ribosomal protein L10e/L16"/>
    <property type="match status" value="1"/>
</dbReference>
<dbReference type="CDD" id="cd01433">
    <property type="entry name" value="Ribosomal_L16_L10e"/>
    <property type="match status" value="1"/>
</dbReference>
<dbReference type="PROSITE" id="PS00586">
    <property type="entry name" value="RIBOSOMAL_L16_1"/>
    <property type="match status" value="1"/>
</dbReference>
<evidence type="ECO:0000256" key="3">
    <source>
        <dbReference type="ARBA" id="ARBA00022730"/>
    </source>
</evidence>
<dbReference type="GO" id="GO:0019843">
    <property type="term" value="F:rRNA binding"/>
    <property type="evidence" value="ECO:0007669"/>
    <property type="project" value="UniProtKB-UniRule"/>
</dbReference>
<dbReference type="EMBL" id="CP003221">
    <property type="protein sequence ID" value="EGJ50529.1"/>
    <property type="molecule type" value="Genomic_DNA"/>
</dbReference>
<comment type="subunit">
    <text evidence="7 9">Part of the 50S ribosomal subunit.</text>
</comment>
<dbReference type="InterPro" id="IPR000114">
    <property type="entry name" value="Ribosomal_uL16_bact-type"/>
</dbReference>
<organism evidence="11 12">
    <name type="scientific">Desulfocurvibacter africanus subsp. africanus str. Walvis Bay</name>
    <dbReference type="NCBI Taxonomy" id="690850"/>
    <lineage>
        <taxon>Bacteria</taxon>
        <taxon>Pseudomonadati</taxon>
        <taxon>Thermodesulfobacteriota</taxon>
        <taxon>Desulfovibrionia</taxon>
        <taxon>Desulfovibrionales</taxon>
        <taxon>Desulfovibrionaceae</taxon>
        <taxon>Desulfocurvibacter</taxon>
    </lineage>
</organism>
<evidence type="ECO:0000256" key="9">
    <source>
        <dbReference type="RuleBase" id="RU004414"/>
    </source>
</evidence>